<protein>
    <recommendedName>
        <fullName evidence="4">DUF4244 domain-containing protein</fullName>
    </recommendedName>
</protein>
<evidence type="ECO:0000256" key="1">
    <source>
        <dbReference type="SAM" id="Phobius"/>
    </source>
</evidence>
<gene>
    <name evidence="2" type="ORF">C1706_02950</name>
</gene>
<name>A0A4Q2EHS0_9ACTN</name>
<dbReference type="InterPro" id="IPR025338">
    <property type="entry name" value="DUF4244"/>
</dbReference>
<dbReference type="RefSeq" id="WP_129457727.1">
    <property type="nucleotide sequence ID" value="NZ_PPCV01000002.1"/>
</dbReference>
<accession>A0A4Q2EHS0</accession>
<evidence type="ECO:0008006" key="4">
    <source>
        <dbReference type="Google" id="ProtNLM"/>
    </source>
</evidence>
<dbReference type="Proteomes" id="UP000290624">
    <property type="component" value="Unassembled WGS sequence"/>
</dbReference>
<dbReference type="AlphaFoldDB" id="A0A4Q2EHS0"/>
<keyword evidence="1" id="KW-0472">Membrane</keyword>
<reference evidence="2 3" key="1">
    <citation type="submission" date="2018-01" db="EMBL/GenBank/DDBJ databases">
        <title>Lactibacter flavus gen. nov., sp. nov., a novel bacterium of the family Propionibacteriaceae isolated from raw milk and dairy products.</title>
        <authorList>
            <person name="Wenning M."/>
            <person name="Breitenwieser F."/>
            <person name="Huptas C."/>
            <person name="von Neubeck M."/>
            <person name="Busse H.-J."/>
            <person name="Scherer S."/>
        </authorList>
    </citation>
    <scope>NUCLEOTIDE SEQUENCE [LARGE SCALE GENOMIC DNA]</scope>
    <source>
        <strain evidence="2 3">VG341</strain>
    </source>
</reference>
<evidence type="ECO:0000313" key="3">
    <source>
        <dbReference type="Proteomes" id="UP000290624"/>
    </source>
</evidence>
<keyword evidence="3" id="KW-1185">Reference proteome</keyword>
<evidence type="ECO:0000313" key="2">
    <source>
        <dbReference type="EMBL" id="RXW32859.1"/>
    </source>
</evidence>
<keyword evidence="1" id="KW-1133">Transmembrane helix</keyword>
<organism evidence="2 3">
    <name type="scientific">Propioniciclava flava</name>
    <dbReference type="NCBI Taxonomy" id="2072026"/>
    <lineage>
        <taxon>Bacteria</taxon>
        <taxon>Bacillati</taxon>
        <taxon>Actinomycetota</taxon>
        <taxon>Actinomycetes</taxon>
        <taxon>Propionibacteriales</taxon>
        <taxon>Propionibacteriaceae</taxon>
        <taxon>Propioniciclava</taxon>
    </lineage>
</organism>
<feature type="transmembrane region" description="Helical" evidence="1">
    <location>
        <begin position="42"/>
        <end position="62"/>
    </location>
</feature>
<comment type="caution">
    <text evidence="2">The sequence shown here is derived from an EMBL/GenBank/DDBJ whole genome shotgun (WGS) entry which is preliminary data.</text>
</comment>
<sequence length="94" mass="10192">MSHAILATPADRADAGSPASLEAAYRTTQRVARLRERGMATVEYALGVVIVIVLIGLIITAINTGTFKELLDQLISAIMGWIQEAFKVNLPIKR</sequence>
<dbReference type="EMBL" id="PPCV01000002">
    <property type="protein sequence ID" value="RXW32859.1"/>
    <property type="molecule type" value="Genomic_DNA"/>
</dbReference>
<keyword evidence="1" id="KW-0812">Transmembrane</keyword>
<proteinExistence type="predicted"/>
<dbReference type="OrthoDB" id="9980119at2"/>
<dbReference type="Pfam" id="PF14029">
    <property type="entry name" value="DUF4244"/>
    <property type="match status" value="1"/>
</dbReference>